<gene>
    <name evidence="2" type="ORF">UT17_C0003G0278</name>
</gene>
<feature type="transmembrane region" description="Helical" evidence="1">
    <location>
        <begin position="40"/>
        <end position="61"/>
    </location>
</feature>
<organism evidence="2 3">
    <name type="scientific">Candidatus Woesebacteria bacterium GW2011_GWB1_39_10</name>
    <dbReference type="NCBI Taxonomy" id="1618572"/>
    <lineage>
        <taxon>Bacteria</taxon>
        <taxon>Candidatus Woeseibacteriota</taxon>
    </lineage>
</organism>
<evidence type="ECO:0000313" key="3">
    <source>
        <dbReference type="Proteomes" id="UP000034774"/>
    </source>
</evidence>
<sequence>CQKYYSTTNEFRICDKNESLNKKVAIYTNKIGGFLNSGNLLATVIITSVTIALFYGVVSILKKIKGIKREKD</sequence>
<evidence type="ECO:0000256" key="1">
    <source>
        <dbReference type="SAM" id="Phobius"/>
    </source>
</evidence>
<proteinExistence type="predicted"/>
<comment type="caution">
    <text evidence="2">The sequence shown here is derived from an EMBL/GenBank/DDBJ whole genome shotgun (WGS) entry which is preliminary data.</text>
</comment>
<name>A0A0G0LW60_9BACT</name>
<accession>A0A0G0LW60</accession>
<keyword evidence="1" id="KW-0812">Transmembrane</keyword>
<reference evidence="2 3" key="1">
    <citation type="journal article" date="2015" name="Nature">
        <title>rRNA introns, odd ribosomes, and small enigmatic genomes across a large radiation of phyla.</title>
        <authorList>
            <person name="Brown C.T."/>
            <person name="Hug L.A."/>
            <person name="Thomas B.C."/>
            <person name="Sharon I."/>
            <person name="Castelle C.J."/>
            <person name="Singh A."/>
            <person name="Wilkins M.J."/>
            <person name="Williams K.H."/>
            <person name="Banfield J.F."/>
        </authorList>
    </citation>
    <scope>NUCLEOTIDE SEQUENCE [LARGE SCALE GENOMIC DNA]</scope>
</reference>
<keyword evidence="1" id="KW-1133">Transmembrane helix</keyword>
<dbReference type="STRING" id="1618572.UT17_C0003G0278"/>
<dbReference type="EMBL" id="LBVU01000003">
    <property type="protein sequence ID" value="KKQ92255.1"/>
    <property type="molecule type" value="Genomic_DNA"/>
</dbReference>
<protein>
    <submittedName>
        <fullName evidence="2">Uncharacterized protein</fullName>
    </submittedName>
</protein>
<evidence type="ECO:0000313" key="2">
    <source>
        <dbReference type="EMBL" id="KKQ92255.1"/>
    </source>
</evidence>
<feature type="non-terminal residue" evidence="2">
    <location>
        <position position="1"/>
    </location>
</feature>
<dbReference type="Proteomes" id="UP000034774">
    <property type="component" value="Unassembled WGS sequence"/>
</dbReference>
<dbReference type="AlphaFoldDB" id="A0A0G0LW60"/>
<keyword evidence="1" id="KW-0472">Membrane</keyword>